<evidence type="ECO:0000313" key="2">
    <source>
        <dbReference type="Proteomes" id="UP000054272"/>
    </source>
</evidence>
<name>A0ABR5BWM1_9TREE</name>
<keyword evidence="2" id="KW-1185">Reference proteome</keyword>
<sequence>MNPYIHGDCKRRQYYSITQRQQTHQAIWDIPFVEYPRYGDKVGCENECRPWRWPVNCGAYKPVISSWCLSVIRQERRPISTYSSSSNSSLWSSNKARVSSFVMSASAEGPGGLGDLVSLQVLQFPPHLVTHEDQSDLECGVDLEERSGASCCAMIISLESQELRYSTSRNSRTYCDLGHARRADEYMHLTPLSFSSSHGDKAMGFSTQVEGRACSVWLYQF</sequence>
<dbReference type="EMBL" id="KN848661">
    <property type="protein sequence ID" value="KIR80057.1"/>
    <property type="molecule type" value="Genomic_DNA"/>
</dbReference>
<organism evidence="1 2">
    <name type="scientific">Cryptococcus gattii EJB2</name>
    <dbReference type="NCBI Taxonomy" id="1296103"/>
    <lineage>
        <taxon>Eukaryota</taxon>
        <taxon>Fungi</taxon>
        <taxon>Dikarya</taxon>
        <taxon>Basidiomycota</taxon>
        <taxon>Agaricomycotina</taxon>
        <taxon>Tremellomycetes</taxon>
        <taxon>Tremellales</taxon>
        <taxon>Cryptococcaceae</taxon>
        <taxon>Cryptococcus</taxon>
        <taxon>Cryptococcus gattii species complex</taxon>
    </lineage>
</organism>
<reference evidence="1 2" key="1">
    <citation type="submission" date="2015-01" db="EMBL/GenBank/DDBJ databases">
        <title>The Genome Sequence of Cryptococcus gattii EJB2.</title>
        <authorList>
            <consortium name="The Broad Institute Genomics Platform"/>
            <person name="Cuomo C."/>
            <person name="Litvintseva A."/>
            <person name="Chen Y."/>
            <person name="Heitman J."/>
            <person name="Sun S."/>
            <person name="Springer D."/>
            <person name="Dromer F."/>
            <person name="Young S."/>
            <person name="Zeng Q."/>
            <person name="Gargeya S."/>
            <person name="Abouelleil A."/>
            <person name="Alvarado L."/>
            <person name="Chapman S.B."/>
            <person name="Gainer-Dewar J."/>
            <person name="Goldberg J."/>
            <person name="Griggs A."/>
            <person name="Gujja S."/>
            <person name="Hansen M."/>
            <person name="Howarth C."/>
            <person name="Imamovic A."/>
            <person name="Larimer J."/>
            <person name="Murphy C."/>
            <person name="Naylor J."/>
            <person name="Pearson M."/>
            <person name="Priest M."/>
            <person name="Roberts A."/>
            <person name="Saif S."/>
            <person name="Shea T."/>
            <person name="Sykes S."/>
            <person name="Wortman J."/>
            <person name="Nusbaum C."/>
            <person name="Birren B."/>
        </authorList>
    </citation>
    <scope>NUCLEOTIDE SEQUENCE [LARGE SCALE GENOMIC DNA]</scope>
    <source>
        <strain evidence="1 2">EJB2</strain>
    </source>
</reference>
<gene>
    <name evidence="1" type="ORF">I306_03021</name>
</gene>
<evidence type="ECO:0000313" key="1">
    <source>
        <dbReference type="EMBL" id="KIR80057.1"/>
    </source>
</evidence>
<proteinExistence type="predicted"/>
<protein>
    <submittedName>
        <fullName evidence="1">Uncharacterized protein</fullName>
    </submittedName>
</protein>
<accession>A0ABR5BWM1</accession>
<dbReference type="Proteomes" id="UP000054272">
    <property type="component" value="Unassembled WGS sequence"/>
</dbReference>